<proteinExistence type="inferred from homology"/>
<dbReference type="GO" id="GO:0005737">
    <property type="term" value="C:cytoplasm"/>
    <property type="evidence" value="ECO:0007669"/>
    <property type="project" value="TreeGrafter"/>
</dbReference>
<evidence type="ECO:0000313" key="8">
    <source>
        <dbReference type="Proteomes" id="UP000271098"/>
    </source>
</evidence>
<keyword evidence="3" id="KW-0813">Transport</keyword>
<dbReference type="GO" id="GO:0005049">
    <property type="term" value="F:nuclear export signal receptor activity"/>
    <property type="evidence" value="ECO:0007669"/>
    <property type="project" value="InterPro"/>
</dbReference>
<evidence type="ECO:0000259" key="6">
    <source>
        <dbReference type="SMART" id="SM01102"/>
    </source>
</evidence>
<evidence type="ECO:0000256" key="3">
    <source>
        <dbReference type="ARBA" id="ARBA00022448"/>
    </source>
</evidence>
<dbReference type="InterPro" id="IPR011989">
    <property type="entry name" value="ARM-like"/>
</dbReference>
<comment type="similarity">
    <text evidence="2">Belongs to the exportin family.</text>
</comment>
<dbReference type="Pfam" id="PF08767">
    <property type="entry name" value="CRM1_C"/>
    <property type="match status" value="1"/>
</dbReference>
<keyword evidence="5" id="KW-0539">Nucleus</keyword>
<dbReference type="SMART" id="SM01102">
    <property type="entry name" value="CRM1_C"/>
    <property type="match status" value="1"/>
</dbReference>
<evidence type="ECO:0000313" key="7">
    <source>
        <dbReference type="EMBL" id="VDN31077.1"/>
    </source>
</evidence>
<evidence type="ECO:0000256" key="1">
    <source>
        <dbReference type="ARBA" id="ARBA00004123"/>
    </source>
</evidence>
<dbReference type="InterPro" id="IPR016024">
    <property type="entry name" value="ARM-type_fold"/>
</dbReference>
<keyword evidence="4" id="KW-0653">Protein transport</keyword>
<evidence type="ECO:0000256" key="2">
    <source>
        <dbReference type="ARBA" id="ARBA00009466"/>
    </source>
</evidence>
<dbReference type="SUPFAM" id="SSF48371">
    <property type="entry name" value="ARM repeat"/>
    <property type="match status" value="2"/>
</dbReference>
<dbReference type="Gene3D" id="1.25.10.10">
    <property type="entry name" value="Leucine-rich Repeat Variant"/>
    <property type="match status" value="1"/>
</dbReference>
<keyword evidence="8" id="KW-1185">Reference proteome</keyword>
<dbReference type="Proteomes" id="UP000271098">
    <property type="component" value="Unassembled WGS sequence"/>
</dbReference>
<accession>A0A183EAX3</accession>
<organism evidence="9">
    <name type="scientific">Gongylonema pulchrum</name>
    <dbReference type="NCBI Taxonomy" id="637853"/>
    <lineage>
        <taxon>Eukaryota</taxon>
        <taxon>Metazoa</taxon>
        <taxon>Ecdysozoa</taxon>
        <taxon>Nematoda</taxon>
        <taxon>Chromadorea</taxon>
        <taxon>Rhabditida</taxon>
        <taxon>Spirurina</taxon>
        <taxon>Spiruromorpha</taxon>
        <taxon>Spiruroidea</taxon>
        <taxon>Gongylonematidae</taxon>
        <taxon>Gongylonema</taxon>
    </lineage>
</organism>
<dbReference type="GO" id="GO:0000056">
    <property type="term" value="P:ribosomal small subunit export from nucleus"/>
    <property type="evidence" value="ECO:0007669"/>
    <property type="project" value="TreeGrafter"/>
</dbReference>
<dbReference type="PANTHER" id="PTHR11223">
    <property type="entry name" value="EXPORTIN 1/5"/>
    <property type="match status" value="1"/>
</dbReference>
<gene>
    <name evidence="7" type="ORF">GPUH_LOCUS18114</name>
</gene>
<dbReference type="EMBL" id="UYRT01086226">
    <property type="protein sequence ID" value="VDN31077.1"/>
    <property type="molecule type" value="Genomic_DNA"/>
</dbReference>
<reference evidence="9" key="1">
    <citation type="submission" date="2016-06" db="UniProtKB">
        <authorList>
            <consortium name="WormBaseParasite"/>
        </authorList>
    </citation>
    <scope>IDENTIFICATION</scope>
</reference>
<dbReference type="InterPro" id="IPR014877">
    <property type="entry name" value="XPO1_C_dom"/>
</dbReference>
<dbReference type="GO" id="GO:0006611">
    <property type="term" value="P:protein export from nucleus"/>
    <property type="evidence" value="ECO:0007669"/>
    <property type="project" value="InterPro"/>
</dbReference>
<dbReference type="PANTHER" id="PTHR11223:SF2">
    <property type="entry name" value="EXPORTIN-1"/>
    <property type="match status" value="1"/>
</dbReference>
<evidence type="ECO:0000313" key="9">
    <source>
        <dbReference type="WBParaSite" id="GPUH_0001813901-mRNA-1"/>
    </source>
</evidence>
<dbReference type="AlphaFoldDB" id="A0A183EAX3"/>
<feature type="domain" description="Exportin-1 C-terminal" evidence="6">
    <location>
        <begin position="127"/>
        <end position="348"/>
    </location>
</feature>
<name>A0A183EAX3_9BILA</name>
<dbReference type="OrthoDB" id="27218at2759"/>
<evidence type="ECO:0000256" key="5">
    <source>
        <dbReference type="ARBA" id="ARBA00023242"/>
    </source>
</evidence>
<sequence>MACDTFIKVAHKCKRHFVVTQAGESGPFIDEILSSLNSIICDLSPQQVHVFYEAVGCLISAQNESVIRENLIERLMQLPNSIWEEIISHASQDITVMREHEVVKNILNILKTNVSACRTIGEPFICQLSKIYLDMLNVYKVISESISSFVRESGEGALKQPLLKHMRAVKREILTLISTWVSRTQDSYVRFQILLSSKISFHHCLKPFFSITSEIARQRVILENFVPPLFEAVLFDYQRNCPAAREPKVLSLLSIIVTQLQSTINSEVIRILDAVFTCTLEMINRDMEEFPEHRLNFFSLLQALTRESFKVLISLPPELFRLIVDAVVWAFKHTMRNVAEIGKSLILS</sequence>
<dbReference type="GO" id="GO:0005634">
    <property type="term" value="C:nucleus"/>
    <property type="evidence" value="ECO:0007669"/>
    <property type="project" value="UniProtKB-SubCell"/>
</dbReference>
<dbReference type="WBParaSite" id="GPUH_0001813901-mRNA-1">
    <property type="protein sequence ID" value="GPUH_0001813901-mRNA-1"/>
    <property type="gene ID" value="GPUH_0001813901"/>
</dbReference>
<comment type="subcellular location">
    <subcellularLocation>
        <location evidence="1">Nucleus</location>
    </subcellularLocation>
</comment>
<dbReference type="GO" id="GO:0000055">
    <property type="term" value="P:ribosomal large subunit export from nucleus"/>
    <property type="evidence" value="ECO:0007669"/>
    <property type="project" value="TreeGrafter"/>
</dbReference>
<reference evidence="7 8" key="2">
    <citation type="submission" date="2018-11" db="EMBL/GenBank/DDBJ databases">
        <authorList>
            <consortium name="Pathogen Informatics"/>
        </authorList>
    </citation>
    <scope>NUCLEOTIDE SEQUENCE [LARGE SCALE GENOMIC DNA]</scope>
</reference>
<evidence type="ECO:0000256" key="4">
    <source>
        <dbReference type="ARBA" id="ARBA00022927"/>
    </source>
</evidence>
<protein>
    <submittedName>
        <fullName evidence="9">CRM1_C domain-containing protein</fullName>
    </submittedName>
</protein>
<dbReference type="InterPro" id="IPR045065">
    <property type="entry name" value="XPO1/5"/>
</dbReference>